<organism evidence="12 13">
    <name type="scientific">Mesorhabditis spiculigera</name>
    <dbReference type="NCBI Taxonomy" id="96644"/>
    <lineage>
        <taxon>Eukaryota</taxon>
        <taxon>Metazoa</taxon>
        <taxon>Ecdysozoa</taxon>
        <taxon>Nematoda</taxon>
        <taxon>Chromadorea</taxon>
        <taxon>Rhabditida</taxon>
        <taxon>Rhabditina</taxon>
        <taxon>Rhabditomorpha</taxon>
        <taxon>Rhabditoidea</taxon>
        <taxon>Rhabditidae</taxon>
        <taxon>Mesorhabditinae</taxon>
        <taxon>Mesorhabditis</taxon>
    </lineage>
</organism>
<dbReference type="SMART" id="SM00804">
    <property type="entry name" value="TAP_C"/>
    <property type="match status" value="1"/>
</dbReference>
<keyword evidence="7" id="KW-0539">Nucleus</keyword>
<keyword evidence="13" id="KW-1185">Reference proteome</keyword>
<dbReference type="EMBL" id="CATQJA010002707">
    <property type="protein sequence ID" value="CAJ0586050.1"/>
    <property type="molecule type" value="Genomic_DNA"/>
</dbReference>
<dbReference type="Gene3D" id="3.30.70.330">
    <property type="match status" value="1"/>
</dbReference>
<evidence type="ECO:0000256" key="7">
    <source>
        <dbReference type="ARBA" id="ARBA00023242"/>
    </source>
</evidence>
<dbReference type="Proteomes" id="UP001177023">
    <property type="component" value="Unassembled WGS sequence"/>
</dbReference>
<feature type="compositionally biased region" description="Polar residues" evidence="8">
    <location>
        <begin position="547"/>
        <end position="557"/>
    </location>
</feature>
<dbReference type="InterPro" id="IPR032710">
    <property type="entry name" value="NTF2-like_dom_sf"/>
</dbReference>
<dbReference type="InterPro" id="IPR035979">
    <property type="entry name" value="RBD_domain_sf"/>
</dbReference>
<dbReference type="InterPro" id="IPR012677">
    <property type="entry name" value="Nucleotide-bd_a/b_plait_sf"/>
</dbReference>
<dbReference type="CDD" id="cd14342">
    <property type="entry name" value="UBA_TAP-C"/>
    <property type="match status" value="1"/>
</dbReference>
<dbReference type="Pfam" id="PF09162">
    <property type="entry name" value="Tap-RNA_bind"/>
    <property type="match status" value="1"/>
</dbReference>
<dbReference type="InterPro" id="IPR018222">
    <property type="entry name" value="Nuclear_transport_factor_2_euk"/>
</dbReference>
<dbReference type="SUPFAM" id="SSF54427">
    <property type="entry name" value="NTF2-like"/>
    <property type="match status" value="1"/>
</dbReference>
<evidence type="ECO:0000256" key="2">
    <source>
        <dbReference type="ARBA" id="ARBA00009285"/>
    </source>
</evidence>
<evidence type="ECO:0000256" key="8">
    <source>
        <dbReference type="SAM" id="MobiDB-lite"/>
    </source>
</evidence>
<dbReference type="FunFam" id="3.80.10.10:FF:000384">
    <property type="entry name" value="Nuclear RNA export factor 1"/>
    <property type="match status" value="1"/>
</dbReference>
<dbReference type="PROSITE" id="PS50177">
    <property type="entry name" value="NTF2_DOMAIN"/>
    <property type="match status" value="1"/>
</dbReference>
<feature type="domain" description="NTF2" evidence="9">
    <location>
        <begin position="360"/>
        <end position="527"/>
    </location>
</feature>
<sequence>MSRHIRVDARNIRSRNRFERLAQIDPDIRGRQDDEDVPANIRRQHAFNANRGVYVPRGARGAQQGGRGGGGARNEQMMRGAAAGMQRDAILVWQIKIRQGHIYPIAWVFKQLGARIEDFKPILPQIDNQMNLSFYVKDEEQADSISVLSDRIRHKESSTSLRIWKNQVVAPWRRLRQEDVQLINQALDTRYNEEGRALDLSEFSKIPLFIQNDKLFRLTSNQIMLHVLDRIDERYGHITALSLKMNNLASLDCASMLLWATKYVKVLDLSANEISSMDQVAKLKGLPVEMIFLEGNRLCDEFSRSTDYLSAVHNIFPRVNRLDGIEVAPQQTGTDPNEDAGLEPPYKNSYFSDSDVVVGIVQSFISEYFKIYDAENPLMDRQQLTMAYDKEESMFTLTVQNIADSTGRYKTFQNREVYETYLRQSHNVKQLGKWEAKRAERVHVGAMSIAVALSRLPRTKHREETFTIDISFVSEHLLVFSVSGLFEDAPLATGAALPELKYFQRQFVVMPVPENSSVKVISDMLYISAIHTGRLEKFKQLLERAQKQGSAQPSTSRIAAPPTQPAASEEPTAEIKQAMIVEFSRQSGMKPEWSEKCLLDSGWNYEQAGQLFLENRSKIPSEAFAAAV</sequence>
<evidence type="ECO:0000313" key="11">
    <source>
        <dbReference type="EMBL" id="CAJ0568410.1"/>
    </source>
</evidence>
<gene>
    <name evidence="12" type="ORF">MSPICULIGERA_LOCUS24058</name>
    <name evidence="11" type="ORF">MSPICULIGERA_LOCUS6929</name>
</gene>
<evidence type="ECO:0000259" key="9">
    <source>
        <dbReference type="PROSITE" id="PS50177"/>
    </source>
</evidence>
<dbReference type="SUPFAM" id="SSF46934">
    <property type="entry name" value="UBA-like"/>
    <property type="match status" value="1"/>
</dbReference>
<proteinExistence type="inferred from homology"/>
<feature type="region of interest" description="Disordered" evidence="8">
    <location>
        <begin position="546"/>
        <end position="571"/>
    </location>
</feature>
<dbReference type="InterPro" id="IPR030217">
    <property type="entry name" value="NXF_fam"/>
</dbReference>
<evidence type="ECO:0000256" key="1">
    <source>
        <dbReference type="ARBA" id="ARBA00004123"/>
    </source>
</evidence>
<evidence type="ECO:0008006" key="14">
    <source>
        <dbReference type="Google" id="ProtNLM"/>
    </source>
</evidence>
<reference evidence="12" key="1">
    <citation type="submission" date="2023-06" db="EMBL/GenBank/DDBJ databases">
        <authorList>
            <person name="Delattre M."/>
        </authorList>
    </citation>
    <scope>NUCLEOTIDE SEQUENCE</scope>
    <source>
        <strain evidence="12">AF72</strain>
    </source>
</reference>
<dbReference type="PANTHER" id="PTHR10662:SF22">
    <property type="entry name" value="NUCLEAR RNA EXPORT FACTOR 1"/>
    <property type="match status" value="1"/>
</dbReference>
<dbReference type="AlphaFoldDB" id="A0AA36DE41"/>
<evidence type="ECO:0000313" key="13">
    <source>
        <dbReference type="Proteomes" id="UP001177023"/>
    </source>
</evidence>
<dbReference type="Gene3D" id="3.10.450.50">
    <property type="match status" value="1"/>
</dbReference>
<dbReference type="InterPro" id="IPR015245">
    <property type="entry name" value="Tap_RNA-bd"/>
</dbReference>
<dbReference type="InterPro" id="IPR057125">
    <property type="entry name" value="NXF1/2/3/5-like_LRR"/>
</dbReference>
<comment type="similarity">
    <text evidence="2">Belongs to the NXF family.</text>
</comment>
<comment type="subcellular location">
    <subcellularLocation>
        <location evidence="1">Nucleus</location>
    </subcellularLocation>
</comment>
<dbReference type="FunFam" id="1.10.8.10:FF:000018">
    <property type="entry name" value="Nuclear RNA export factor 1"/>
    <property type="match status" value="1"/>
</dbReference>
<keyword evidence="3" id="KW-0813">Transport</keyword>
<dbReference type="Pfam" id="PF03943">
    <property type="entry name" value="TAP_C"/>
    <property type="match status" value="1"/>
</dbReference>
<evidence type="ECO:0000256" key="5">
    <source>
        <dbReference type="ARBA" id="ARBA00022737"/>
    </source>
</evidence>
<dbReference type="PANTHER" id="PTHR10662">
    <property type="entry name" value="NUCLEAR RNA EXPORT FACTOR"/>
    <property type="match status" value="1"/>
</dbReference>
<keyword evidence="4" id="KW-0433">Leucine-rich repeat</keyword>
<feature type="domain" description="TAP-C" evidence="10">
    <location>
        <begin position="574"/>
        <end position="627"/>
    </location>
</feature>
<dbReference type="GO" id="GO:0003723">
    <property type="term" value="F:RNA binding"/>
    <property type="evidence" value="ECO:0007669"/>
    <property type="project" value="InterPro"/>
</dbReference>
<dbReference type="SUPFAM" id="SSF52058">
    <property type="entry name" value="L domain-like"/>
    <property type="match status" value="1"/>
</dbReference>
<protein>
    <recommendedName>
        <fullName evidence="14">Nuclear RNA export factor 1</fullName>
    </recommendedName>
</protein>
<dbReference type="GO" id="GO:0005737">
    <property type="term" value="C:cytoplasm"/>
    <property type="evidence" value="ECO:0007669"/>
    <property type="project" value="InterPro"/>
</dbReference>
<dbReference type="GO" id="GO:0005634">
    <property type="term" value="C:nucleus"/>
    <property type="evidence" value="ECO:0007669"/>
    <property type="project" value="UniProtKB-SubCell"/>
</dbReference>
<dbReference type="InterPro" id="IPR002075">
    <property type="entry name" value="NTF2_dom"/>
</dbReference>
<accession>A0AA36DE41</accession>
<dbReference type="GO" id="GO:0016973">
    <property type="term" value="P:poly(A)+ mRNA export from nucleus"/>
    <property type="evidence" value="ECO:0007669"/>
    <property type="project" value="TreeGrafter"/>
</dbReference>
<keyword evidence="5" id="KW-0677">Repeat</keyword>
<dbReference type="SUPFAM" id="SSF54928">
    <property type="entry name" value="RNA-binding domain, RBD"/>
    <property type="match status" value="1"/>
</dbReference>
<evidence type="ECO:0000256" key="3">
    <source>
        <dbReference type="ARBA" id="ARBA00022448"/>
    </source>
</evidence>
<dbReference type="Pfam" id="PF22602">
    <property type="entry name" value="NXF_NTF2"/>
    <property type="match status" value="1"/>
</dbReference>
<dbReference type="PROSITE" id="PS51281">
    <property type="entry name" value="TAP_C"/>
    <property type="match status" value="1"/>
</dbReference>
<dbReference type="Gene3D" id="1.10.8.10">
    <property type="entry name" value="DNA helicase RuvA subunit, C-terminal domain"/>
    <property type="match status" value="1"/>
</dbReference>
<evidence type="ECO:0000256" key="4">
    <source>
        <dbReference type="ARBA" id="ARBA00022614"/>
    </source>
</evidence>
<evidence type="ECO:0000313" key="12">
    <source>
        <dbReference type="EMBL" id="CAJ0586050.1"/>
    </source>
</evidence>
<feature type="non-terminal residue" evidence="12">
    <location>
        <position position="628"/>
    </location>
</feature>
<dbReference type="InterPro" id="IPR009060">
    <property type="entry name" value="UBA-like_sf"/>
</dbReference>
<evidence type="ECO:0000259" key="10">
    <source>
        <dbReference type="PROSITE" id="PS51281"/>
    </source>
</evidence>
<comment type="caution">
    <text evidence="12">The sequence shown here is derived from an EMBL/GenBank/DDBJ whole genome shotgun (WGS) entry which is preliminary data.</text>
</comment>
<dbReference type="Pfam" id="PF24048">
    <property type="entry name" value="LRR_NXF1-5"/>
    <property type="match status" value="1"/>
</dbReference>
<name>A0AA36DE41_9BILA</name>
<dbReference type="InterPro" id="IPR005637">
    <property type="entry name" value="TAP_C_dom"/>
</dbReference>
<dbReference type="EMBL" id="CATQJA010001737">
    <property type="protein sequence ID" value="CAJ0568410.1"/>
    <property type="molecule type" value="Genomic_DNA"/>
</dbReference>
<dbReference type="Gene3D" id="3.80.10.10">
    <property type="entry name" value="Ribonuclease Inhibitor"/>
    <property type="match status" value="1"/>
</dbReference>
<keyword evidence="6" id="KW-0509">mRNA transport</keyword>
<dbReference type="InterPro" id="IPR032675">
    <property type="entry name" value="LRR_dom_sf"/>
</dbReference>
<evidence type="ECO:0000256" key="6">
    <source>
        <dbReference type="ARBA" id="ARBA00022816"/>
    </source>
</evidence>